<dbReference type="EMBL" id="JARK01000003">
    <property type="protein sequence ID" value="EYC46268.1"/>
    <property type="molecule type" value="Genomic_DNA"/>
</dbReference>
<comment type="caution">
    <text evidence="1">The sequence shown here is derived from an EMBL/GenBank/DDBJ whole genome shotgun (WGS) entry which is preliminary data.</text>
</comment>
<dbReference type="AlphaFoldDB" id="A0A016X4U0"/>
<accession>A0A016X4U0</accession>
<sequence length="113" mass="12495">MSESSPKYSVYVVGTRFRSIFQRTDLPHSPYNSATGPRGKHKAILRENIIETCEGQVIAGAAHSSQSCCVTPTFRSILLNISGFGRRPLSDRLVLTAPQSIVQPLLDHKEDRV</sequence>
<reference evidence="2" key="1">
    <citation type="journal article" date="2015" name="Nat. Genet.">
        <title>The genome and transcriptome of the zoonotic hookworm Ancylostoma ceylanicum identify infection-specific gene families.</title>
        <authorList>
            <person name="Schwarz E.M."/>
            <person name="Hu Y."/>
            <person name="Antoshechkin I."/>
            <person name="Miller M.M."/>
            <person name="Sternberg P.W."/>
            <person name="Aroian R.V."/>
        </authorList>
    </citation>
    <scope>NUCLEOTIDE SEQUENCE</scope>
    <source>
        <strain evidence="2">HY135</strain>
    </source>
</reference>
<organism evidence="1 2">
    <name type="scientific">Ancylostoma ceylanicum</name>
    <dbReference type="NCBI Taxonomy" id="53326"/>
    <lineage>
        <taxon>Eukaryota</taxon>
        <taxon>Metazoa</taxon>
        <taxon>Ecdysozoa</taxon>
        <taxon>Nematoda</taxon>
        <taxon>Chromadorea</taxon>
        <taxon>Rhabditida</taxon>
        <taxon>Rhabditina</taxon>
        <taxon>Rhabditomorpha</taxon>
        <taxon>Strongyloidea</taxon>
        <taxon>Ancylostomatidae</taxon>
        <taxon>Ancylostomatinae</taxon>
        <taxon>Ancylostoma</taxon>
    </lineage>
</organism>
<gene>
    <name evidence="1" type="primary">Acey_s0403.g833</name>
    <name evidence="1" type="ORF">Y032_0403g833</name>
</gene>
<protein>
    <submittedName>
        <fullName evidence="1">Uncharacterized protein</fullName>
    </submittedName>
</protein>
<proteinExistence type="predicted"/>
<name>A0A016X4U0_9BILA</name>
<dbReference type="Proteomes" id="UP000024635">
    <property type="component" value="Unassembled WGS sequence"/>
</dbReference>
<keyword evidence="2" id="KW-1185">Reference proteome</keyword>
<evidence type="ECO:0000313" key="1">
    <source>
        <dbReference type="EMBL" id="EYC46268.1"/>
    </source>
</evidence>
<evidence type="ECO:0000313" key="2">
    <source>
        <dbReference type="Proteomes" id="UP000024635"/>
    </source>
</evidence>